<dbReference type="PANTHER" id="PTHR42792:SF1">
    <property type="entry name" value="FLAGELLAR HOOK-ASSOCIATED PROTEIN 3"/>
    <property type="match status" value="1"/>
</dbReference>
<feature type="coiled-coil region" evidence="1">
    <location>
        <begin position="237"/>
        <end position="264"/>
    </location>
</feature>
<name>A0A3B0RL50_9ZZZZ</name>
<sequence length="271" mass="29529">MQSVNRLRPSNDINLQGELSRLIADRQQQIATGKRIDKPSEDPAAWSQISNIAKSQANIGAWLRNIDRAQSIANQAEDAITQISTQLTRVNELLVQASSGTVSSESRNIIALEIEHIGATLSDIFSKDDSYGERLFPDNTPLSIPIDNDISVAAAPAISQFPDLVATVANIASTIRTGDESQRAAMLTVLRAQSDDLASLLGQQGVTGKQLDDVQAQLQNRQIDFAEYRSALEDTDLTQAIADMQKLLVNLEAAQATFARIEQSSLFDLLR</sequence>
<dbReference type="Pfam" id="PF00669">
    <property type="entry name" value="Flagellin_N"/>
    <property type="match status" value="1"/>
</dbReference>
<evidence type="ECO:0000256" key="1">
    <source>
        <dbReference type="SAM" id="Coils"/>
    </source>
</evidence>
<dbReference type="InterPro" id="IPR001029">
    <property type="entry name" value="Flagellin_N"/>
</dbReference>
<evidence type="ECO:0000259" key="2">
    <source>
        <dbReference type="Pfam" id="PF00669"/>
    </source>
</evidence>
<organism evidence="3">
    <name type="scientific">hydrothermal vent metagenome</name>
    <dbReference type="NCBI Taxonomy" id="652676"/>
    <lineage>
        <taxon>unclassified sequences</taxon>
        <taxon>metagenomes</taxon>
        <taxon>ecological metagenomes</taxon>
    </lineage>
</organism>
<dbReference type="InterPro" id="IPR001492">
    <property type="entry name" value="Flagellin"/>
</dbReference>
<dbReference type="AlphaFoldDB" id="A0A3B0RL50"/>
<gene>
    <name evidence="3" type="ORF">MNBD_ALPHA04-109</name>
</gene>
<reference evidence="3" key="1">
    <citation type="submission" date="2018-06" db="EMBL/GenBank/DDBJ databases">
        <authorList>
            <person name="Zhirakovskaya E."/>
        </authorList>
    </citation>
    <scope>NUCLEOTIDE SEQUENCE</scope>
</reference>
<dbReference type="GO" id="GO:0009288">
    <property type="term" value="C:bacterial-type flagellum"/>
    <property type="evidence" value="ECO:0007669"/>
    <property type="project" value="InterPro"/>
</dbReference>
<keyword evidence="1" id="KW-0175">Coiled coil</keyword>
<dbReference type="GO" id="GO:0005198">
    <property type="term" value="F:structural molecule activity"/>
    <property type="evidence" value="ECO:0007669"/>
    <property type="project" value="InterPro"/>
</dbReference>
<evidence type="ECO:0000313" key="3">
    <source>
        <dbReference type="EMBL" id="VAV93900.1"/>
    </source>
</evidence>
<dbReference type="PANTHER" id="PTHR42792">
    <property type="entry name" value="FLAGELLIN"/>
    <property type="match status" value="1"/>
</dbReference>
<accession>A0A3B0RL50</accession>
<dbReference type="SUPFAM" id="SSF64518">
    <property type="entry name" value="Phase 1 flagellin"/>
    <property type="match status" value="1"/>
</dbReference>
<dbReference type="Gene3D" id="1.20.1330.10">
    <property type="entry name" value="f41 fragment of flagellin, N-terminal domain"/>
    <property type="match status" value="1"/>
</dbReference>
<proteinExistence type="predicted"/>
<feature type="domain" description="Flagellin N-terminal" evidence="2">
    <location>
        <begin position="23"/>
        <end position="137"/>
    </location>
</feature>
<dbReference type="EMBL" id="UOEF01000173">
    <property type="protein sequence ID" value="VAV93900.1"/>
    <property type="molecule type" value="Genomic_DNA"/>
</dbReference>
<protein>
    <recommendedName>
        <fullName evidence="2">Flagellin N-terminal domain-containing protein</fullName>
    </recommendedName>
</protein>